<accession>A0A644WK02</accession>
<proteinExistence type="predicted"/>
<sequence>MTGIKRETVFNDLADLNLSLNLNLSSYASGTYMLRITGSGGVKVLWFVKE</sequence>
<evidence type="ECO:0000313" key="1">
    <source>
        <dbReference type="EMBL" id="MPM02743.1"/>
    </source>
</evidence>
<name>A0A644WK02_9ZZZZ</name>
<dbReference type="EMBL" id="VSSQ01000893">
    <property type="protein sequence ID" value="MPM02743.1"/>
    <property type="molecule type" value="Genomic_DNA"/>
</dbReference>
<reference evidence="1" key="1">
    <citation type="submission" date="2019-08" db="EMBL/GenBank/DDBJ databases">
        <authorList>
            <person name="Kucharzyk K."/>
            <person name="Murdoch R.W."/>
            <person name="Higgins S."/>
            <person name="Loffler F."/>
        </authorList>
    </citation>
    <scope>NUCLEOTIDE SEQUENCE</scope>
</reference>
<gene>
    <name evidence="1" type="ORF">SDC9_48998</name>
</gene>
<protein>
    <submittedName>
        <fullName evidence="1">Uncharacterized protein</fullName>
    </submittedName>
</protein>
<organism evidence="1">
    <name type="scientific">bioreactor metagenome</name>
    <dbReference type="NCBI Taxonomy" id="1076179"/>
    <lineage>
        <taxon>unclassified sequences</taxon>
        <taxon>metagenomes</taxon>
        <taxon>ecological metagenomes</taxon>
    </lineage>
</organism>
<dbReference type="AlphaFoldDB" id="A0A644WK02"/>
<comment type="caution">
    <text evidence="1">The sequence shown here is derived from an EMBL/GenBank/DDBJ whole genome shotgun (WGS) entry which is preliminary data.</text>
</comment>